<dbReference type="Gramene" id="TraesNOR7B03G04270580.1">
    <property type="protein sequence ID" value="TraesNOR7B03G04270580.1.CDS1"/>
    <property type="gene ID" value="TraesNOR7B03G04270580"/>
</dbReference>
<keyword evidence="2" id="KW-1185">Reference proteome</keyword>
<evidence type="ECO:0000313" key="1">
    <source>
        <dbReference type="EnsemblPlants" id="TraesCS7B02G378500.1.cds1"/>
    </source>
</evidence>
<proteinExistence type="predicted"/>
<dbReference type="Proteomes" id="UP000019116">
    <property type="component" value="Chromosome 7B"/>
</dbReference>
<gene>
    <name evidence="1" type="primary">LOC123163096</name>
</gene>
<dbReference type="AlphaFoldDB" id="A0A3B6SMB8"/>
<sequence>MGDLGNALSSSSCRGGRDPAGFGLALARLVRRRSKMLLCTAAPMGASSRCRQYDPLSYACNFDRDGFGSALDDDVTGAGHLSHHYTFASRFVLASSNARQPHSDAAAGRRASLAQVALASVARAALFFVSFFVPRLQPAE</sequence>
<evidence type="ECO:0000313" key="2">
    <source>
        <dbReference type="Proteomes" id="UP000019116"/>
    </source>
</evidence>
<name>A0A3B6SMB8_WHEAT</name>
<protein>
    <submittedName>
        <fullName evidence="1">Uncharacterized protein</fullName>
    </submittedName>
</protein>
<reference evidence="1" key="2">
    <citation type="submission" date="2018-10" db="UniProtKB">
        <authorList>
            <consortium name="EnsemblPlants"/>
        </authorList>
    </citation>
    <scope>IDENTIFICATION</scope>
</reference>
<dbReference type="Gramene" id="TraesCS7B02G378500.1">
    <property type="protein sequence ID" value="TraesCS7B02G378500.1.cds1"/>
    <property type="gene ID" value="TraesCS7B02G378500"/>
</dbReference>
<dbReference type="Gramene" id="TraesCS7B03G1017100.1">
    <property type="protein sequence ID" value="TraesCS7B03G1017100.1.CDS1"/>
    <property type="gene ID" value="TraesCS7B03G1017100"/>
</dbReference>
<organism evidence="1">
    <name type="scientific">Triticum aestivum</name>
    <name type="common">Wheat</name>
    <dbReference type="NCBI Taxonomy" id="4565"/>
    <lineage>
        <taxon>Eukaryota</taxon>
        <taxon>Viridiplantae</taxon>
        <taxon>Streptophyta</taxon>
        <taxon>Embryophyta</taxon>
        <taxon>Tracheophyta</taxon>
        <taxon>Spermatophyta</taxon>
        <taxon>Magnoliopsida</taxon>
        <taxon>Liliopsida</taxon>
        <taxon>Poales</taxon>
        <taxon>Poaceae</taxon>
        <taxon>BOP clade</taxon>
        <taxon>Pooideae</taxon>
        <taxon>Triticodae</taxon>
        <taxon>Triticeae</taxon>
        <taxon>Triticinae</taxon>
        <taxon>Triticum</taxon>
    </lineage>
</organism>
<dbReference type="EnsemblPlants" id="TraesCS7B02G378500.1">
    <property type="protein sequence ID" value="TraesCS7B02G378500.1.cds1"/>
    <property type="gene ID" value="TraesCS7B02G378500"/>
</dbReference>
<dbReference type="PANTHER" id="PTHR33168">
    <property type="entry name" value="STRESS INDUCED PROTEIN-RELATED"/>
    <property type="match status" value="1"/>
</dbReference>
<reference evidence="1" key="1">
    <citation type="submission" date="2018-08" db="EMBL/GenBank/DDBJ databases">
        <authorList>
            <person name="Rossello M."/>
        </authorList>
    </citation>
    <scope>NUCLEOTIDE SEQUENCE [LARGE SCALE GENOMIC DNA]</scope>
    <source>
        <strain evidence="1">cv. Chinese Spring</strain>
    </source>
</reference>
<accession>A0A3B6SMB8</accession>